<feature type="compositionally biased region" description="Gly residues" evidence="1">
    <location>
        <begin position="111"/>
        <end position="121"/>
    </location>
</feature>
<protein>
    <submittedName>
        <fullName evidence="2">Uncharacterized protein</fullName>
    </submittedName>
</protein>
<evidence type="ECO:0000256" key="1">
    <source>
        <dbReference type="SAM" id="MobiDB-lite"/>
    </source>
</evidence>
<accession>A0A2K0TKX9</accession>
<dbReference type="AlphaFoldDB" id="A0A2K0TKX9"/>
<organism evidence="2 3">
    <name type="scientific">Trichoderma gamsii</name>
    <dbReference type="NCBI Taxonomy" id="398673"/>
    <lineage>
        <taxon>Eukaryota</taxon>
        <taxon>Fungi</taxon>
        <taxon>Dikarya</taxon>
        <taxon>Ascomycota</taxon>
        <taxon>Pezizomycotina</taxon>
        <taxon>Sordariomycetes</taxon>
        <taxon>Hypocreomycetidae</taxon>
        <taxon>Hypocreales</taxon>
        <taxon>Hypocreaceae</taxon>
        <taxon>Trichoderma</taxon>
    </lineage>
</organism>
<reference evidence="2 3" key="1">
    <citation type="submission" date="2017-02" db="EMBL/GenBank/DDBJ databases">
        <title>Genomes of Trichoderma spp. with biocontrol activity.</title>
        <authorList>
            <person name="Gardiner D."/>
            <person name="Kazan K."/>
            <person name="Vos C."/>
            <person name="Harvey P."/>
        </authorList>
    </citation>
    <scope>NUCLEOTIDE SEQUENCE [LARGE SCALE GENOMIC DNA]</scope>
    <source>
        <strain evidence="2 3">A5MH</strain>
    </source>
</reference>
<name>A0A2K0TKX9_9HYPO</name>
<evidence type="ECO:0000313" key="3">
    <source>
        <dbReference type="Proteomes" id="UP000236546"/>
    </source>
</evidence>
<proteinExistence type="predicted"/>
<comment type="caution">
    <text evidence="2">The sequence shown here is derived from an EMBL/GenBank/DDBJ whole genome shotgun (WGS) entry which is preliminary data.</text>
</comment>
<dbReference type="EMBL" id="MTYH01000016">
    <property type="protein sequence ID" value="PNP46185.1"/>
    <property type="molecule type" value="Genomic_DNA"/>
</dbReference>
<sequence>MLGTLSRNQRRRLGRMGLSIRAPPIAPDTALTAPTELTDPVTAPTAPVTATARLSLLMRPLLPARRARPLIWEDMDMEMVSYNIQFFTNNSDAAVRLLHAFKGVISSGPEGQAGAGGGGGGRPPPRPPKRVGGCASSGGKKITKRLEVTGRGPGGTLSRGEIRRLRRAGVSRDVIATMATTMAAASVPPTPASVPLAPAPALSALLRLRRL</sequence>
<gene>
    <name evidence="2" type="ORF">TGAMA5MH_02220</name>
</gene>
<dbReference type="Proteomes" id="UP000236546">
    <property type="component" value="Unassembled WGS sequence"/>
</dbReference>
<evidence type="ECO:0000313" key="2">
    <source>
        <dbReference type="EMBL" id="PNP46185.1"/>
    </source>
</evidence>
<feature type="region of interest" description="Disordered" evidence="1">
    <location>
        <begin position="108"/>
        <end position="138"/>
    </location>
</feature>